<accession>A0A8T2AZE0</accession>
<gene>
    <name evidence="1" type="ORF">ISN45_Aa03g037490</name>
</gene>
<comment type="caution">
    <text evidence="1">The sequence shown here is derived from an EMBL/GenBank/DDBJ whole genome shotgun (WGS) entry which is preliminary data.</text>
</comment>
<keyword evidence="2" id="KW-1185">Reference proteome</keyword>
<feature type="non-terminal residue" evidence="1">
    <location>
        <position position="1"/>
    </location>
</feature>
<protein>
    <submittedName>
        <fullName evidence="1">Uncharacterized protein</fullName>
    </submittedName>
</protein>
<evidence type="ECO:0000313" key="2">
    <source>
        <dbReference type="Proteomes" id="UP000694240"/>
    </source>
</evidence>
<proteinExistence type="predicted"/>
<name>A0A8T2AZE0_9BRAS</name>
<dbReference type="EMBL" id="JAEFBK010000008">
    <property type="protein sequence ID" value="KAG7579618.1"/>
    <property type="molecule type" value="Genomic_DNA"/>
</dbReference>
<reference evidence="1 2" key="1">
    <citation type="submission" date="2020-12" db="EMBL/GenBank/DDBJ databases">
        <title>Concerted genomic and epigenomic changes stabilize Arabidopsis allopolyploids.</title>
        <authorList>
            <person name="Chen Z."/>
        </authorList>
    </citation>
    <scope>NUCLEOTIDE SEQUENCE [LARGE SCALE GENOMIC DNA]</scope>
    <source>
        <strain evidence="1">Allo738</strain>
        <tissue evidence="1">Leaf</tissue>
    </source>
</reference>
<dbReference type="Proteomes" id="UP000694240">
    <property type="component" value="Chromosome 8"/>
</dbReference>
<evidence type="ECO:0000313" key="1">
    <source>
        <dbReference type="EMBL" id="KAG7579618.1"/>
    </source>
</evidence>
<sequence>SKTEAVDRIKNCSGEICRRAPVVESRS</sequence>
<organism evidence="1 2">
    <name type="scientific">Arabidopsis thaliana x Arabidopsis arenosa</name>
    <dbReference type="NCBI Taxonomy" id="1240361"/>
    <lineage>
        <taxon>Eukaryota</taxon>
        <taxon>Viridiplantae</taxon>
        <taxon>Streptophyta</taxon>
        <taxon>Embryophyta</taxon>
        <taxon>Tracheophyta</taxon>
        <taxon>Spermatophyta</taxon>
        <taxon>Magnoliopsida</taxon>
        <taxon>eudicotyledons</taxon>
        <taxon>Gunneridae</taxon>
        <taxon>Pentapetalae</taxon>
        <taxon>rosids</taxon>
        <taxon>malvids</taxon>
        <taxon>Brassicales</taxon>
        <taxon>Brassicaceae</taxon>
        <taxon>Camelineae</taxon>
        <taxon>Arabidopsis</taxon>
    </lineage>
</organism>
<dbReference type="AlphaFoldDB" id="A0A8T2AZE0"/>